<evidence type="ECO:0008006" key="4">
    <source>
        <dbReference type="Google" id="ProtNLM"/>
    </source>
</evidence>
<dbReference type="InterPro" id="IPR039632">
    <property type="entry name" value="TMEM42"/>
</dbReference>
<dbReference type="InterPro" id="IPR037185">
    <property type="entry name" value="EmrE-like"/>
</dbReference>
<dbReference type="OrthoDB" id="5854584at2759"/>
<dbReference type="Proteomes" id="UP000230423">
    <property type="component" value="Unassembled WGS sequence"/>
</dbReference>
<reference evidence="2 3" key="1">
    <citation type="submission" date="2015-09" db="EMBL/GenBank/DDBJ databases">
        <title>Draft genome of the parasitic nematode Teladorsagia circumcincta isolate WARC Sus (inbred).</title>
        <authorList>
            <person name="Mitreva M."/>
        </authorList>
    </citation>
    <scope>NUCLEOTIDE SEQUENCE [LARGE SCALE GENOMIC DNA]</scope>
    <source>
        <strain evidence="2 3">S</strain>
    </source>
</reference>
<protein>
    <recommendedName>
        <fullName evidence="4">EamA domain-containing protein</fullName>
    </recommendedName>
</protein>
<dbReference type="PANTHER" id="PTHR31965">
    <property type="entry name" value="TRANSMEMBRANE PROTEIN 42"/>
    <property type="match status" value="1"/>
</dbReference>
<evidence type="ECO:0000313" key="3">
    <source>
        <dbReference type="Proteomes" id="UP000230423"/>
    </source>
</evidence>
<evidence type="ECO:0000313" key="2">
    <source>
        <dbReference type="EMBL" id="PIO67754.1"/>
    </source>
</evidence>
<sequence length="123" mass="13345">NKMTWNVCTYAMAAGTFGASAAISSKLAFGHYVVEKEIEMFAVTFAIFALSNVLMWWTYTKSLSLAGSSIECLAINTGTNFALTGVLGYLFFSETHSVLWCLGLSLVFVGVCLLATDDKEKTD</sequence>
<gene>
    <name evidence="2" type="ORF">TELCIR_10486</name>
</gene>
<feature type="transmembrane region" description="Helical" evidence="1">
    <location>
        <begin position="40"/>
        <end position="60"/>
    </location>
</feature>
<dbReference type="EMBL" id="KZ347426">
    <property type="protein sequence ID" value="PIO67754.1"/>
    <property type="molecule type" value="Genomic_DNA"/>
</dbReference>
<keyword evidence="1" id="KW-0812">Transmembrane</keyword>
<dbReference type="Gene3D" id="1.10.3730.20">
    <property type="match status" value="1"/>
</dbReference>
<feature type="transmembrane region" description="Helical" evidence="1">
    <location>
        <begin position="97"/>
        <end position="116"/>
    </location>
</feature>
<evidence type="ECO:0000256" key="1">
    <source>
        <dbReference type="SAM" id="Phobius"/>
    </source>
</evidence>
<keyword evidence="1" id="KW-0472">Membrane</keyword>
<feature type="non-terminal residue" evidence="2">
    <location>
        <position position="1"/>
    </location>
</feature>
<organism evidence="2 3">
    <name type="scientific">Teladorsagia circumcincta</name>
    <name type="common">Brown stomach worm</name>
    <name type="synonym">Ostertagia circumcincta</name>
    <dbReference type="NCBI Taxonomy" id="45464"/>
    <lineage>
        <taxon>Eukaryota</taxon>
        <taxon>Metazoa</taxon>
        <taxon>Ecdysozoa</taxon>
        <taxon>Nematoda</taxon>
        <taxon>Chromadorea</taxon>
        <taxon>Rhabditida</taxon>
        <taxon>Rhabditina</taxon>
        <taxon>Rhabditomorpha</taxon>
        <taxon>Strongyloidea</taxon>
        <taxon>Trichostrongylidae</taxon>
        <taxon>Teladorsagia</taxon>
    </lineage>
</organism>
<dbReference type="SUPFAM" id="SSF103481">
    <property type="entry name" value="Multidrug resistance efflux transporter EmrE"/>
    <property type="match status" value="1"/>
</dbReference>
<feature type="transmembrane region" description="Helical" evidence="1">
    <location>
        <begin position="72"/>
        <end position="91"/>
    </location>
</feature>
<dbReference type="AlphaFoldDB" id="A0A2G9UBZ9"/>
<keyword evidence="1" id="KW-1133">Transmembrane helix</keyword>
<dbReference type="PANTHER" id="PTHR31965:SF1">
    <property type="entry name" value="TRANSMEMBRANE PROTEIN 42"/>
    <property type="match status" value="1"/>
</dbReference>
<proteinExistence type="predicted"/>
<keyword evidence="3" id="KW-1185">Reference proteome</keyword>
<name>A0A2G9UBZ9_TELCI</name>
<accession>A0A2G9UBZ9</accession>